<dbReference type="WBParaSite" id="SMUV_0000365001-mRNA-1">
    <property type="protein sequence ID" value="SMUV_0000365001-mRNA-1"/>
    <property type="gene ID" value="SMUV_0000365001"/>
</dbReference>
<evidence type="ECO:0000256" key="1">
    <source>
        <dbReference type="ARBA" id="ARBA00004100"/>
    </source>
</evidence>
<feature type="transmembrane region" description="Helical" evidence="9">
    <location>
        <begin position="144"/>
        <end position="166"/>
    </location>
</feature>
<protein>
    <recommendedName>
        <fullName evidence="3">Thyrotropin-releasing hormone receptor</fullName>
    </recommendedName>
    <alternativeName>
        <fullName evidence="7">Thyroliberin receptor</fullName>
    </alternativeName>
</protein>
<evidence type="ECO:0000256" key="3">
    <source>
        <dbReference type="ARBA" id="ARBA00018873"/>
    </source>
</evidence>
<dbReference type="Pfam" id="PF00001">
    <property type="entry name" value="7tm_1"/>
    <property type="match status" value="2"/>
</dbReference>
<dbReference type="InterPro" id="IPR017452">
    <property type="entry name" value="GPCR_Rhodpsn_7TM"/>
</dbReference>
<dbReference type="AlphaFoldDB" id="A0A0N5AH17"/>
<evidence type="ECO:0000313" key="11">
    <source>
        <dbReference type="Proteomes" id="UP000046393"/>
    </source>
</evidence>
<accession>A0A0N5AH17</accession>
<dbReference type="PROSITE" id="PS50262">
    <property type="entry name" value="G_PROTEIN_RECEP_F1_2"/>
    <property type="match status" value="1"/>
</dbReference>
<keyword evidence="6 9" id="KW-0472">Membrane</keyword>
<proteinExistence type="inferred from homology"/>
<dbReference type="STRING" id="451379.A0A0N5AH17"/>
<feature type="domain" description="G-protein coupled receptors family 1 profile" evidence="10">
    <location>
        <begin position="1"/>
        <end position="172"/>
    </location>
</feature>
<feature type="transmembrane region" description="Helical" evidence="9">
    <location>
        <begin position="18"/>
        <end position="40"/>
    </location>
</feature>
<dbReference type="PRINTS" id="PR00237">
    <property type="entry name" value="GPCRRHODOPSN"/>
</dbReference>
<feature type="transmembrane region" description="Helical" evidence="9">
    <location>
        <begin position="186"/>
        <end position="207"/>
    </location>
</feature>
<dbReference type="PANTHER" id="PTHR46061:SF3">
    <property type="entry name" value="THYROTROPIN-RELEASING HORMONE RECEPTOR"/>
    <property type="match status" value="1"/>
</dbReference>
<evidence type="ECO:0000256" key="8">
    <source>
        <dbReference type="RuleBase" id="RU000688"/>
    </source>
</evidence>
<comment type="function">
    <text evidence="1">Receptor for thyrotropin-releasing hormone (TRH). Upon ligand binding, this G-protein-coupled receptor triggers activation of the phosphatidylinositol (IP3)-calcium-protein kinase C (PKC) pathway.</text>
</comment>
<dbReference type="InterPro" id="IPR002120">
    <property type="entry name" value="TRH_rcpt_1"/>
</dbReference>
<organism evidence="11 12">
    <name type="scientific">Syphacia muris</name>
    <dbReference type="NCBI Taxonomy" id="451379"/>
    <lineage>
        <taxon>Eukaryota</taxon>
        <taxon>Metazoa</taxon>
        <taxon>Ecdysozoa</taxon>
        <taxon>Nematoda</taxon>
        <taxon>Chromadorea</taxon>
        <taxon>Rhabditida</taxon>
        <taxon>Spirurina</taxon>
        <taxon>Oxyuridomorpha</taxon>
        <taxon>Oxyuroidea</taxon>
        <taxon>Oxyuridae</taxon>
        <taxon>Syphacia</taxon>
    </lineage>
</organism>
<keyword evidence="5 9" id="KW-1133">Transmembrane helix</keyword>
<dbReference type="SUPFAM" id="SSF81321">
    <property type="entry name" value="Family A G protein-coupled receptor-like"/>
    <property type="match status" value="1"/>
</dbReference>
<keyword evidence="11" id="KW-1185">Reference proteome</keyword>
<sequence>MNTNITQDYLLATPTNCYLVSLAASDGIFLAASTVTELKYLHSTESASCFDWFHYFGCVFFSFIPYLAINTSSLSITAFTIERYFGICDPIRASYMCTVKRAKSIILGIWLFSIIYNSPWLYLVDLKLNHTEYICNFRLNRDHFAYKVVKMLGIVVVIFAICWLPYRAMVAYNSFASHKWAPDWYIYASKTMIFINCAINPIVYNLMSAKFRNAFSRLLHANSKAIYEKASKKSKAMKMMCQTLDNDNCYKDRTTTEVTALLQ</sequence>
<feature type="transmembrane region" description="Helical" evidence="9">
    <location>
        <begin position="52"/>
        <end position="69"/>
    </location>
</feature>
<keyword evidence="8" id="KW-0807">Transducer</keyword>
<evidence type="ECO:0000256" key="6">
    <source>
        <dbReference type="ARBA" id="ARBA00023136"/>
    </source>
</evidence>
<dbReference type="PANTHER" id="PTHR46061">
    <property type="entry name" value="THYROTROPIN-RELEASING HORMONE RECEPTOR"/>
    <property type="match status" value="1"/>
</dbReference>
<dbReference type="PROSITE" id="PS00237">
    <property type="entry name" value="G_PROTEIN_RECEP_F1_1"/>
    <property type="match status" value="1"/>
</dbReference>
<evidence type="ECO:0000256" key="4">
    <source>
        <dbReference type="ARBA" id="ARBA00022692"/>
    </source>
</evidence>
<dbReference type="GO" id="GO:0016020">
    <property type="term" value="C:membrane"/>
    <property type="evidence" value="ECO:0007669"/>
    <property type="project" value="UniProtKB-SubCell"/>
</dbReference>
<evidence type="ECO:0000256" key="5">
    <source>
        <dbReference type="ARBA" id="ARBA00022989"/>
    </source>
</evidence>
<comment type="subcellular location">
    <subcellularLocation>
        <location evidence="2">Membrane</location>
    </subcellularLocation>
</comment>
<reference evidence="12" key="1">
    <citation type="submission" date="2017-02" db="UniProtKB">
        <authorList>
            <consortium name="WormBaseParasite"/>
        </authorList>
    </citation>
    <scope>IDENTIFICATION</scope>
</reference>
<evidence type="ECO:0000313" key="12">
    <source>
        <dbReference type="WBParaSite" id="SMUV_0000365001-mRNA-1"/>
    </source>
</evidence>
<keyword evidence="4 8" id="KW-0812">Transmembrane</keyword>
<evidence type="ECO:0000256" key="2">
    <source>
        <dbReference type="ARBA" id="ARBA00004370"/>
    </source>
</evidence>
<evidence type="ECO:0000256" key="9">
    <source>
        <dbReference type="SAM" id="Phobius"/>
    </source>
</evidence>
<dbReference type="InterPro" id="IPR000276">
    <property type="entry name" value="GPCR_Rhodpsn"/>
</dbReference>
<evidence type="ECO:0000256" key="7">
    <source>
        <dbReference type="ARBA" id="ARBA00032251"/>
    </source>
</evidence>
<comment type="similarity">
    <text evidence="8">Belongs to the G-protein coupled receptor 1 family.</text>
</comment>
<keyword evidence="8" id="KW-0297">G-protein coupled receptor</keyword>
<dbReference type="Proteomes" id="UP000046393">
    <property type="component" value="Unplaced"/>
</dbReference>
<dbReference type="Gene3D" id="1.20.1070.10">
    <property type="entry name" value="Rhodopsin 7-helix transmembrane proteins"/>
    <property type="match status" value="2"/>
</dbReference>
<feature type="transmembrane region" description="Helical" evidence="9">
    <location>
        <begin position="105"/>
        <end position="123"/>
    </location>
</feature>
<name>A0A0N5AH17_9BILA</name>
<keyword evidence="8" id="KW-0675">Receptor</keyword>
<dbReference type="GO" id="GO:0004997">
    <property type="term" value="F:thyrotropin-releasing hormone receptor activity"/>
    <property type="evidence" value="ECO:0007669"/>
    <property type="project" value="InterPro"/>
</dbReference>
<evidence type="ECO:0000259" key="10">
    <source>
        <dbReference type="PROSITE" id="PS50262"/>
    </source>
</evidence>